<evidence type="ECO:0000256" key="1">
    <source>
        <dbReference type="ARBA" id="ARBA00008894"/>
    </source>
</evidence>
<dbReference type="PANTHER" id="PTHR36766:SF70">
    <property type="entry name" value="DISEASE RESISTANCE PROTEIN RGA4"/>
    <property type="match status" value="1"/>
</dbReference>
<evidence type="ECO:0000259" key="8">
    <source>
        <dbReference type="Pfam" id="PF00931"/>
    </source>
</evidence>
<comment type="similarity">
    <text evidence="1">Belongs to the disease resistance NB-LRR family.</text>
</comment>
<dbReference type="SUPFAM" id="SSF52540">
    <property type="entry name" value="P-loop containing nucleoside triphosphate hydrolases"/>
    <property type="match status" value="1"/>
</dbReference>
<keyword evidence="13" id="KW-1185">Reference proteome</keyword>
<dbReference type="SMART" id="SM00367">
    <property type="entry name" value="LRR_CC"/>
    <property type="match status" value="3"/>
</dbReference>
<dbReference type="Proteomes" id="UP001652660">
    <property type="component" value="Chromosome 3c"/>
</dbReference>
<dbReference type="Gene3D" id="3.40.50.300">
    <property type="entry name" value="P-loop containing nucleotide triphosphate hydrolases"/>
    <property type="match status" value="1"/>
</dbReference>
<dbReference type="Pfam" id="PF00931">
    <property type="entry name" value="NB-ARC"/>
    <property type="match status" value="1"/>
</dbReference>
<dbReference type="PRINTS" id="PR00364">
    <property type="entry name" value="DISEASERSIST"/>
</dbReference>
<feature type="domain" description="NB-ARC" evidence="8">
    <location>
        <begin position="174"/>
        <end position="347"/>
    </location>
</feature>
<name>A0ABM4X4M0_COFAR</name>
<feature type="domain" description="Disease resistance protein winged helix" evidence="10">
    <location>
        <begin position="430"/>
        <end position="504"/>
    </location>
</feature>
<dbReference type="InterPro" id="IPR041118">
    <property type="entry name" value="Rx_N"/>
</dbReference>
<keyword evidence="2" id="KW-0433">Leucine-rich repeat</keyword>
<dbReference type="SUPFAM" id="SSF52058">
    <property type="entry name" value="L domain-like"/>
    <property type="match status" value="2"/>
</dbReference>
<evidence type="ECO:0000313" key="14">
    <source>
        <dbReference type="RefSeq" id="XP_071938964.1"/>
    </source>
</evidence>
<protein>
    <submittedName>
        <fullName evidence="14">Disease resistance protein RGA4</fullName>
    </submittedName>
</protein>
<dbReference type="InterPro" id="IPR036388">
    <property type="entry name" value="WH-like_DNA-bd_sf"/>
</dbReference>
<dbReference type="Pfam" id="PF23598">
    <property type="entry name" value="LRR_14"/>
    <property type="match status" value="1"/>
</dbReference>
<evidence type="ECO:0000259" key="10">
    <source>
        <dbReference type="Pfam" id="PF23559"/>
    </source>
</evidence>
<gene>
    <name evidence="14" type="primary">LOC113735196</name>
</gene>
<dbReference type="Gene3D" id="1.10.10.10">
    <property type="entry name" value="Winged helix-like DNA-binding domain superfamily/Winged helix DNA-binding domain"/>
    <property type="match status" value="1"/>
</dbReference>
<sequence>MADALLGPVVEVLVEKAINLASEQIGRFVAFKKDLEKLRDTLTLIQALLHDAEERQVTQQFVKRWLEKLERVAFDAGNLLDDINYEMIRRKVEIQNQMKRKVCFFFSLSNPIAFRCKMANKIQKINMDLERINQEALGFGLQPQIGARDAPRVLPKNRETAAATVDVCFVGRDNDVSEIVKMLTAPNNHDETISVLPIVGMGGIGKTTLARNVYNDPKIEEHFEESMWVCVSDDFNDNRLFRLMLESLKAPMTGVEGKDAKVNRLKELLDGKRYLLVLDDVWNKESRLWNEFLGSLRGTSQAMGSWILVTTREKEVATITRISSPQDYSLKELSHDQCWLILKENAFGAGKVPNRRQEDIGLKIAEKCQGLPLAASVLGGMLRNKGTAEWETLESGLQRGENNGIHEILKLSFDNLPYPSLKKCLAYCSIFPKDFEMERNQLIQLWAAEGFLYSNPRNNNMCMEEVGNMYFTILLDSNLFQDAKEDRYGNVVNCKMHDLVHDMVQSIPSSKTLRLTESGSDDQRTFPIQYLALERSGEEMPFPSPERFKCITTLFLLEDKSLNDREISFFMLRVLSLRPSSVEELPKSIGKLTHLRYLDLSRPSIEIMPDSLCRLYHLQTLRVEDCDSLTKFPENFTNLVNLRHFEVRNCTNCKELPTLGHMSSLRSLHLESLDGITSIGPSFYGESTIHSGSGSQSPLKLFPALEHFILRDMHNLTEWTEAEVHDRELMVFPVLETIEIEDCPELATFPSHFPSLKKLHIDWIKNGSAVMEYIRSSGVSTLTSLCLSSVNGFTELPNMLFQNNPNLAHLQLRCCHDLTQFLDFPSDVPQTLEGPNSQTVLELSQPHTCIDNSATQRLVGLESLEKLEISDCDSLKSISIPKGDKYLTALRELEISECDGLTHLSIPQLSESEWDSTSPPSLSGASPPPPLPLEELTVHSCPDLISFPIDLTRTPSLSYLDIACCPKITDLPKGKLCSLTSLRTLSIGPFSETTELHSFLYLFDALPPPHPYFPSLSELFLRGWSHWESLPEQLQRLSALTTLCLDGFGVKSLPDCFGKLSSLEQLRLWDCEKLENLPQSMRSLTRLRSLQSHGCPLLKERCKPESSSSSTTDPNSEWSKISGIPQIRIL</sequence>
<organism evidence="13 14">
    <name type="scientific">Coffea arabica</name>
    <name type="common">Arabian coffee</name>
    <dbReference type="NCBI Taxonomy" id="13443"/>
    <lineage>
        <taxon>Eukaryota</taxon>
        <taxon>Viridiplantae</taxon>
        <taxon>Streptophyta</taxon>
        <taxon>Embryophyta</taxon>
        <taxon>Tracheophyta</taxon>
        <taxon>Spermatophyta</taxon>
        <taxon>Magnoliopsida</taxon>
        <taxon>eudicotyledons</taxon>
        <taxon>Gunneridae</taxon>
        <taxon>Pentapetalae</taxon>
        <taxon>asterids</taxon>
        <taxon>lamiids</taxon>
        <taxon>Gentianales</taxon>
        <taxon>Rubiaceae</taxon>
        <taxon>Ixoroideae</taxon>
        <taxon>Gardenieae complex</taxon>
        <taxon>Bertiereae - Coffeeae clade</taxon>
        <taxon>Coffeeae</taxon>
        <taxon>Coffea</taxon>
    </lineage>
</organism>
<keyword evidence="4" id="KW-0547">Nucleotide-binding</keyword>
<feature type="domain" description="R13L1/DRL21-like LRR repeat region" evidence="12">
    <location>
        <begin position="1028"/>
        <end position="1093"/>
    </location>
</feature>
<feature type="region of interest" description="Disordered" evidence="7">
    <location>
        <begin position="909"/>
        <end position="929"/>
    </location>
</feature>
<dbReference type="Pfam" id="PF23559">
    <property type="entry name" value="WHD_DRP"/>
    <property type="match status" value="1"/>
</dbReference>
<dbReference type="Gene3D" id="3.80.10.10">
    <property type="entry name" value="Ribonuclease Inhibitor"/>
    <property type="match status" value="3"/>
</dbReference>
<evidence type="ECO:0000313" key="13">
    <source>
        <dbReference type="Proteomes" id="UP001652660"/>
    </source>
</evidence>
<feature type="domain" description="Disease resistance N-terminal" evidence="9">
    <location>
        <begin position="9"/>
        <end position="99"/>
    </location>
</feature>
<dbReference type="Gene3D" id="1.20.5.4130">
    <property type="match status" value="1"/>
</dbReference>
<evidence type="ECO:0000259" key="11">
    <source>
        <dbReference type="Pfam" id="PF23598"/>
    </source>
</evidence>
<evidence type="ECO:0000256" key="5">
    <source>
        <dbReference type="ARBA" id="ARBA00022821"/>
    </source>
</evidence>
<dbReference type="GeneID" id="113735196"/>
<evidence type="ECO:0000256" key="7">
    <source>
        <dbReference type="SAM" id="MobiDB-lite"/>
    </source>
</evidence>
<accession>A0ABM4X4M0</accession>
<dbReference type="InterPro" id="IPR002182">
    <property type="entry name" value="NB-ARC"/>
</dbReference>
<dbReference type="InterPro" id="IPR056789">
    <property type="entry name" value="LRR_R13L1-DRL21"/>
</dbReference>
<feature type="region of interest" description="Disordered" evidence="7">
    <location>
        <begin position="1101"/>
        <end position="1130"/>
    </location>
</feature>
<feature type="domain" description="Disease resistance R13L4/SHOC-2-like LRR" evidence="11">
    <location>
        <begin position="568"/>
        <end position="787"/>
    </location>
</feature>
<evidence type="ECO:0000256" key="2">
    <source>
        <dbReference type="ARBA" id="ARBA00022614"/>
    </source>
</evidence>
<dbReference type="InterPro" id="IPR032675">
    <property type="entry name" value="LRR_dom_sf"/>
</dbReference>
<keyword evidence="3" id="KW-0677">Repeat</keyword>
<dbReference type="InterPro" id="IPR006553">
    <property type="entry name" value="Leu-rich_rpt_Cys-con_subtyp"/>
</dbReference>
<dbReference type="PANTHER" id="PTHR36766">
    <property type="entry name" value="PLANT BROAD-SPECTRUM MILDEW RESISTANCE PROTEIN RPW8"/>
    <property type="match status" value="1"/>
</dbReference>
<keyword evidence="5" id="KW-0611">Plant defense</keyword>
<dbReference type="Pfam" id="PF18052">
    <property type="entry name" value="Rx_N"/>
    <property type="match status" value="1"/>
</dbReference>
<keyword evidence="6" id="KW-0067">ATP-binding</keyword>
<dbReference type="InterPro" id="IPR058922">
    <property type="entry name" value="WHD_DRP"/>
</dbReference>
<evidence type="ECO:0000259" key="9">
    <source>
        <dbReference type="Pfam" id="PF18052"/>
    </source>
</evidence>
<dbReference type="Pfam" id="PF25019">
    <property type="entry name" value="LRR_R13L1-DRL21"/>
    <property type="match status" value="1"/>
</dbReference>
<evidence type="ECO:0000256" key="6">
    <source>
        <dbReference type="ARBA" id="ARBA00022840"/>
    </source>
</evidence>
<reference evidence="14" key="1">
    <citation type="submission" date="2025-08" db="UniProtKB">
        <authorList>
            <consortium name="RefSeq"/>
        </authorList>
    </citation>
    <scope>IDENTIFICATION</scope>
    <source>
        <tissue evidence="14">Leaves</tissue>
    </source>
</reference>
<proteinExistence type="inferred from homology"/>
<evidence type="ECO:0000256" key="4">
    <source>
        <dbReference type="ARBA" id="ARBA00022741"/>
    </source>
</evidence>
<dbReference type="RefSeq" id="XP_071938964.1">
    <property type="nucleotide sequence ID" value="XM_072082863.1"/>
</dbReference>
<evidence type="ECO:0000256" key="3">
    <source>
        <dbReference type="ARBA" id="ARBA00022737"/>
    </source>
</evidence>
<dbReference type="InterPro" id="IPR027417">
    <property type="entry name" value="P-loop_NTPase"/>
</dbReference>
<evidence type="ECO:0000259" key="12">
    <source>
        <dbReference type="Pfam" id="PF25019"/>
    </source>
</evidence>
<dbReference type="InterPro" id="IPR055414">
    <property type="entry name" value="LRR_R13L4/SHOC2-like"/>
</dbReference>